<evidence type="ECO:0000256" key="2">
    <source>
        <dbReference type="ARBA" id="ARBA00023125"/>
    </source>
</evidence>
<dbReference type="SUPFAM" id="SSF47413">
    <property type="entry name" value="lambda repressor-like DNA-binding domains"/>
    <property type="match status" value="1"/>
</dbReference>
<dbReference type="PANTHER" id="PTHR30146:SF153">
    <property type="entry name" value="LACTOSE OPERON REPRESSOR"/>
    <property type="match status" value="1"/>
</dbReference>
<dbReference type="InterPro" id="IPR010982">
    <property type="entry name" value="Lambda_DNA-bd_dom_sf"/>
</dbReference>
<keyword evidence="1" id="KW-0805">Transcription regulation</keyword>
<dbReference type="EMBL" id="CAESAK010000061">
    <property type="protein sequence ID" value="CAB4336426.1"/>
    <property type="molecule type" value="Genomic_DNA"/>
</dbReference>
<organism evidence="5">
    <name type="scientific">freshwater metagenome</name>
    <dbReference type="NCBI Taxonomy" id="449393"/>
    <lineage>
        <taxon>unclassified sequences</taxon>
        <taxon>metagenomes</taxon>
        <taxon>ecological metagenomes</taxon>
    </lineage>
</organism>
<dbReference type="SMART" id="SM00354">
    <property type="entry name" value="HTH_LACI"/>
    <property type="match status" value="1"/>
</dbReference>
<dbReference type="PROSITE" id="PS50932">
    <property type="entry name" value="HTH_LACI_2"/>
    <property type="match status" value="1"/>
</dbReference>
<dbReference type="PANTHER" id="PTHR30146">
    <property type="entry name" value="LACI-RELATED TRANSCRIPTIONAL REPRESSOR"/>
    <property type="match status" value="1"/>
</dbReference>
<sequence>MTTRADIAKLAGVSESTVSYVLSGKRPISDKTKQRVLAAIEESGYKSNYAAAALAGGSPRMVTMMISNLFTTPTSRINGALVDGIVDGVRESGFHSVIWPVSNDDDSDVDHLLRSNFSGGVILMNVKQNDQRVHLLNREKVPFVVLGRTDVGFEYNYVDTDFEAIYRLALTKLRDLGHISVGVLVSGFALNDQLKTVAKSLKVKLFRMDVPNSFEGGKEAAKHFKDDFPQVSAIMSLVDAATIGFVESAAHNGLSIPSDLSVIALNMLDFQAESAEPKITTISYDAYEMAKSCGKMVVEAIEAGKENKVIKSELWVGDFVDRGSISLAKKESR</sequence>
<dbReference type="InterPro" id="IPR046335">
    <property type="entry name" value="LacI/GalR-like_sensor"/>
</dbReference>
<keyword evidence="2" id="KW-0238">DNA-binding</keyword>
<dbReference type="CDD" id="cd01392">
    <property type="entry name" value="HTH_LacI"/>
    <property type="match status" value="1"/>
</dbReference>
<dbReference type="InterPro" id="IPR028082">
    <property type="entry name" value="Peripla_BP_I"/>
</dbReference>
<dbReference type="InterPro" id="IPR000843">
    <property type="entry name" value="HTH_LacI"/>
</dbReference>
<dbReference type="Gene3D" id="3.40.50.2300">
    <property type="match status" value="2"/>
</dbReference>
<dbReference type="Pfam" id="PF13377">
    <property type="entry name" value="Peripla_BP_3"/>
    <property type="match status" value="1"/>
</dbReference>
<dbReference type="Gene3D" id="1.10.260.40">
    <property type="entry name" value="lambda repressor-like DNA-binding domains"/>
    <property type="match status" value="1"/>
</dbReference>
<feature type="domain" description="HTH lacI-type" evidence="4">
    <location>
        <begin position="2"/>
        <end position="56"/>
    </location>
</feature>
<name>A0A6J5Z4F0_9ZZZZ</name>
<dbReference type="Pfam" id="PF00356">
    <property type="entry name" value="LacI"/>
    <property type="match status" value="1"/>
</dbReference>
<dbReference type="GO" id="GO:0003700">
    <property type="term" value="F:DNA-binding transcription factor activity"/>
    <property type="evidence" value="ECO:0007669"/>
    <property type="project" value="TreeGrafter"/>
</dbReference>
<reference evidence="5" key="1">
    <citation type="submission" date="2020-05" db="EMBL/GenBank/DDBJ databases">
        <authorList>
            <person name="Chiriac C."/>
            <person name="Salcher M."/>
            <person name="Ghai R."/>
            <person name="Kavagutti S V."/>
        </authorList>
    </citation>
    <scope>NUCLEOTIDE SEQUENCE</scope>
</reference>
<evidence type="ECO:0000259" key="4">
    <source>
        <dbReference type="PROSITE" id="PS50932"/>
    </source>
</evidence>
<protein>
    <submittedName>
        <fullName evidence="5">Unannotated protein</fullName>
    </submittedName>
</protein>
<evidence type="ECO:0000256" key="1">
    <source>
        <dbReference type="ARBA" id="ARBA00023015"/>
    </source>
</evidence>
<gene>
    <name evidence="5" type="ORF">UFOPK3775_00581</name>
</gene>
<evidence type="ECO:0000256" key="3">
    <source>
        <dbReference type="ARBA" id="ARBA00023163"/>
    </source>
</evidence>
<keyword evidence="3" id="KW-0804">Transcription</keyword>
<accession>A0A6J5Z4F0</accession>
<dbReference type="SUPFAM" id="SSF53822">
    <property type="entry name" value="Periplasmic binding protein-like I"/>
    <property type="match status" value="1"/>
</dbReference>
<dbReference type="AlphaFoldDB" id="A0A6J5Z4F0"/>
<evidence type="ECO:0000313" key="5">
    <source>
        <dbReference type="EMBL" id="CAB4336426.1"/>
    </source>
</evidence>
<proteinExistence type="predicted"/>
<dbReference type="GO" id="GO:0000976">
    <property type="term" value="F:transcription cis-regulatory region binding"/>
    <property type="evidence" value="ECO:0007669"/>
    <property type="project" value="TreeGrafter"/>
</dbReference>